<keyword evidence="5" id="KW-1185">Reference proteome</keyword>
<accession>A0A9W7CJF7</accession>
<dbReference type="EMBL" id="BSXW01001018">
    <property type="protein sequence ID" value="GMF32797.1"/>
    <property type="molecule type" value="Genomic_DNA"/>
</dbReference>
<sequence length="210" mass="22796">MSTFTKFAVVGAGGLGSTVVDGLLKANAAVTILTRDDTKVCNGNSIDGPQIMKQKVRDLLRELDLPSALFHSGLWADFLGNFMEGTINVIGDGNGKMSIVSRSDLGRFMVHVLTTASKPSLTWSRFSVESDRMSPNEIAAVAEKKLGKKLKINVVSYDETKKNYDTDAVANILTNIADGRLVTGTEEEAKDTVAKFFPEWDPTPYEAFIA</sequence>
<dbReference type="InterPro" id="IPR036291">
    <property type="entry name" value="NAD(P)-bd_dom_sf"/>
</dbReference>
<evidence type="ECO:0000313" key="5">
    <source>
        <dbReference type="Proteomes" id="UP001165083"/>
    </source>
</evidence>
<dbReference type="InterPro" id="IPR008030">
    <property type="entry name" value="NmrA-like"/>
</dbReference>
<name>A0A9W7CJF7_9STRA</name>
<dbReference type="OrthoDB" id="9974981at2759"/>
<dbReference type="SUPFAM" id="SSF51735">
    <property type="entry name" value="NAD(P)-binding Rossmann-fold domains"/>
    <property type="match status" value="1"/>
</dbReference>
<keyword evidence="1" id="KW-0521">NADP</keyword>
<evidence type="ECO:0000256" key="2">
    <source>
        <dbReference type="ARBA" id="ARBA00023002"/>
    </source>
</evidence>
<evidence type="ECO:0000256" key="1">
    <source>
        <dbReference type="ARBA" id="ARBA00022857"/>
    </source>
</evidence>
<dbReference type="InterPro" id="IPR051609">
    <property type="entry name" value="NmrA/Isoflavone_reductase-like"/>
</dbReference>
<proteinExistence type="predicted"/>
<keyword evidence="2" id="KW-0560">Oxidoreductase</keyword>
<dbReference type="GO" id="GO:0016491">
    <property type="term" value="F:oxidoreductase activity"/>
    <property type="evidence" value="ECO:0007669"/>
    <property type="project" value="UniProtKB-KW"/>
</dbReference>
<dbReference type="PANTHER" id="PTHR47706:SF4">
    <property type="entry name" value="NMRA-LIKE DOMAIN-CONTAINING PROTEIN"/>
    <property type="match status" value="1"/>
</dbReference>
<gene>
    <name evidence="4" type="ORF">Plil01_001400800</name>
</gene>
<dbReference type="Pfam" id="PF05368">
    <property type="entry name" value="NmrA"/>
    <property type="match status" value="1"/>
</dbReference>
<comment type="caution">
    <text evidence="4">The sequence shown here is derived from an EMBL/GenBank/DDBJ whole genome shotgun (WGS) entry which is preliminary data.</text>
</comment>
<dbReference type="Gene3D" id="3.40.50.720">
    <property type="entry name" value="NAD(P)-binding Rossmann-like Domain"/>
    <property type="match status" value="1"/>
</dbReference>
<dbReference type="PANTHER" id="PTHR47706">
    <property type="entry name" value="NMRA-LIKE FAMILY PROTEIN"/>
    <property type="match status" value="1"/>
</dbReference>
<dbReference type="Proteomes" id="UP001165083">
    <property type="component" value="Unassembled WGS sequence"/>
</dbReference>
<dbReference type="AlphaFoldDB" id="A0A9W7CJF7"/>
<evidence type="ECO:0000313" key="4">
    <source>
        <dbReference type="EMBL" id="GMF32797.1"/>
    </source>
</evidence>
<protein>
    <submittedName>
        <fullName evidence="4">Unnamed protein product</fullName>
    </submittedName>
</protein>
<organism evidence="4 5">
    <name type="scientific">Phytophthora lilii</name>
    <dbReference type="NCBI Taxonomy" id="2077276"/>
    <lineage>
        <taxon>Eukaryota</taxon>
        <taxon>Sar</taxon>
        <taxon>Stramenopiles</taxon>
        <taxon>Oomycota</taxon>
        <taxon>Peronosporomycetes</taxon>
        <taxon>Peronosporales</taxon>
        <taxon>Peronosporaceae</taxon>
        <taxon>Phytophthora</taxon>
    </lineage>
</organism>
<reference evidence="4" key="1">
    <citation type="submission" date="2023-04" db="EMBL/GenBank/DDBJ databases">
        <title>Phytophthora lilii NBRC 32176.</title>
        <authorList>
            <person name="Ichikawa N."/>
            <person name="Sato H."/>
            <person name="Tonouchi N."/>
        </authorList>
    </citation>
    <scope>NUCLEOTIDE SEQUENCE</scope>
    <source>
        <strain evidence="4">NBRC 32176</strain>
    </source>
</reference>
<feature type="domain" description="NmrA-like" evidence="3">
    <location>
        <begin position="53"/>
        <end position="176"/>
    </location>
</feature>
<evidence type="ECO:0000259" key="3">
    <source>
        <dbReference type="Pfam" id="PF05368"/>
    </source>
</evidence>